<evidence type="ECO:0000313" key="2">
    <source>
        <dbReference type="EMBL" id="KAH3792742.1"/>
    </source>
</evidence>
<feature type="domain" description="E3 ubiquitin-protein ligase UBR4 N-terminal" evidence="1">
    <location>
        <begin position="15"/>
        <end position="102"/>
    </location>
</feature>
<organism evidence="2 3">
    <name type="scientific">Dreissena polymorpha</name>
    <name type="common">Zebra mussel</name>
    <name type="synonym">Mytilus polymorpha</name>
    <dbReference type="NCBI Taxonomy" id="45954"/>
    <lineage>
        <taxon>Eukaryota</taxon>
        <taxon>Metazoa</taxon>
        <taxon>Spiralia</taxon>
        <taxon>Lophotrochozoa</taxon>
        <taxon>Mollusca</taxon>
        <taxon>Bivalvia</taxon>
        <taxon>Autobranchia</taxon>
        <taxon>Heteroconchia</taxon>
        <taxon>Euheterodonta</taxon>
        <taxon>Imparidentia</taxon>
        <taxon>Neoheterodontei</taxon>
        <taxon>Myida</taxon>
        <taxon>Dreissenoidea</taxon>
        <taxon>Dreissenidae</taxon>
        <taxon>Dreissena</taxon>
    </lineage>
</organism>
<gene>
    <name evidence="2" type="ORF">DPMN_146241</name>
</gene>
<dbReference type="Pfam" id="PF19423">
    <property type="entry name" value="E3_UBR4_N"/>
    <property type="match status" value="1"/>
</dbReference>
<dbReference type="AlphaFoldDB" id="A0A9D4J250"/>
<evidence type="ECO:0000259" key="1">
    <source>
        <dbReference type="Pfam" id="PF19423"/>
    </source>
</evidence>
<sequence length="110" mass="12124">MIHSQNTFLRLQGTDEEQFSENRQLLQTFAHHLIRPGCPAGEDLPRTILTALLPLGEGLLTSLGTEASGFPEVMDVLHTLALVGKGAGHVTLFNAATVWLQLWYVFKVLN</sequence>
<dbReference type="Proteomes" id="UP000828390">
    <property type="component" value="Unassembled WGS sequence"/>
</dbReference>
<reference evidence="2" key="2">
    <citation type="submission" date="2020-11" db="EMBL/GenBank/DDBJ databases">
        <authorList>
            <person name="McCartney M.A."/>
            <person name="Auch B."/>
            <person name="Kono T."/>
            <person name="Mallez S."/>
            <person name="Becker A."/>
            <person name="Gohl D.M."/>
            <person name="Silverstein K.A.T."/>
            <person name="Koren S."/>
            <person name="Bechman K.B."/>
            <person name="Herman A."/>
            <person name="Abrahante J.E."/>
            <person name="Garbe J."/>
        </authorList>
    </citation>
    <scope>NUCLEOTIDE SEQUENCE</scope>
    <source>
        <strain evidence="2">Duluth1</strain>
        <tissue evidence="2">Whole animal</tissue>
    </source>
</reference>
<reference evidence="2" key="1">
    <citation type="journal article" date="2019" name="bioRxiv">
        <title>The Genome of the Zebra Mussel, Dreissena polymorpha: A Resource for Invasive Species Research.</title>
        <authorList>
            <person name="McCartney M.A."/>
            <person name="Auch B."/>
            <person name="Kono T."/>
            <person name="Mallez S."/>
            <person name="Zhang Y."/>
            <person name="Obille A."/>
            <person name="Becker A."/>
            <person name="Abrahante J.E."/>
            <person name="Garbe J."/>
            <person name="Badalamenti J.P."/>
            <person name="Herman A."/>
            <person name="Mangelson H."/>
            <person name="Liachko I."/>
            <person name="Sullivan S."/>
            <person name="Sone E.D."/>
            <person name="Koren S."/>
            <person name="Silverstein K.A.T."/>
            <person name="Beckman K.B."/>
            <person name="Gohl D.M."/>
        </authorList>
    </citation>
    <scope>NUCLEOTIDE SEQUENCE</scope>
    <source>
        <strain evidence="2">Duluth1</strain>
        <tissue evidence="2">Whole animal</tissue>
    </source>
</reference>
<dbReference type="EMBL" id="JAIWYP010000007">
    <property type="protein sequence ID" value="KAH3792742.1"/>
    <property type="molecule type" value="Genomic_DNA"/>
</dbReference>
<keyword evidence="3" id="KW-1185">Reference proteome</keyword>
<evidence type="ECO:0000313" key="3">
    <source>
        <dbReference type="Proteomes" id="UP000828390"/>
    </source>
</evidence>
<protein>
    <recommendedName>
        <fullName evidence="1">E3 ubiquitin-protein ligase UBR4 N-terminal domain-containing protein</fullName>
    </recommendedName>
</protein>
<dbReference type="InterPro" id="IPR045841">
    <property type="entry name" value="E3_UBR4_N"/>
</dbReference>
<proteinExistence type="predicted"/>
<comment type="caution">
    <text evidence="2">The sequence shown here is derived from an EMBL/GenBank/DDBJ whole genome shotgun (WGS) entry which is preliminary data.</text>
</comment>
<accession>A0A9D4J250</accession>
<name>A0A9D4J250_DREPO</name>